<sequence length="35" mass="3943">MNECNPVSTVITLDKVLRYQGDGCWTYIFSCSGQN</sequence>
<proteinExistence type="predicted"/>
<evidence type="ECO:0000313" key="1">
    <source>
        <dbReference type="EMBL" id="CDW37904.1"/>
    </source>
</evidence>
<reference evidence="1" key="1">
    <citation type="submission" date="2014-05" db="EMBL/GenBank/DDBJ databases">
        <authorList>
            <person name="Chronopoulou M."/>
        </authorList>
    </citation>
    <scope>NUCLEOTIDE SEQUENCE</scope>
    <source>
        <tissue evidence="1">Whole organism</tissue>
    </source>
</reference>
<dbReference type="EMBL" id="HACA01020543">
    <property type="protein sequence ID" value="CDW37904.1"/>
    <property type="molecule type" value="Transcribed_RNA"/>
</dbReference>
<protein>
    <submittedName>
        <fullName evidence="1">Uncharacterized protein</fullName>
    </submittedName>
</protein>
<dbReference type="AlphaFoldDB" id="A0A0K2UI27"/>
<accession>A0A0K2UI27</accession>
<name>A0A0K2UI27_LEPSM</name>
<organism evidence="1">
    <name type="scientific">Lepeophtheirus salmonis</name>
    <name type="common">Salmon louse</name>
    <name type="synonym">Caligus salmonis</name>
    <dbReference type="NCBI Taxonomy" id="72036"/>
    <lineage>
        <taxon>Eukaryota</taxon>
        <taxon>Metazoa</taxon>
        <taxon>Ecdysozoa</taxon>
        <taxon>Arthropoda</taxon>
        <taxon>Crustacea</taxon>
        <taxon>Multicrustacea</taxon>
        <taxon>Hexanauplia</taxon>
        <taxon>Copepoda</taxon>
        <taxon>Siphonostomatoida</taxon>
        <taxon>Caligidae</taxon>
        <taxon>Lepeophtheirus</taxon>
    </lineage>
</organism>